<feature type="domain" description="COMM" evidence="1">
    <location>
        <begin position="107"/>
        <end position="178"/>
    </location>
</feature>
<proteinExistence type="predicted"/>
<dbReference type="PANTHER" id="PTHR16231">
    <property type="entry name" value="COMM DOMAIN-CONTAINING PROTEIN 4-8 FAMILY MEMBER"/>
    <property type="match status" value="1"/>
</dbReference>
<dbReference type="Proteomes" id="UP000549394">
    <property type="component" value="Unassembled WGS sequence"/>
</dbReference>
<evidence type="ECO:0000259" key="1">
    <source>
        <dbReference type="PROSITE" id="PS51269"/>
    </source>
</evidence>
<dbReference type="Pfam" id="PF07258">
    <property type="entry name" value="COMM_domain"/>
    <property type="match status" value="1"/>
</dbReference>
<dbReference type="PANTHER" id="PTHR16231:SF2">
    <property type="entry name" value="COMM DOMAIN-CONTAINING PROTEIN 7"/>
    <property type="match status" value="1"/>
</dbReference>
<dbReference type="GO" id="GO:0045892">
    <property type="term" value="P:negative regulation of DNA-templated transcription"/>
    <property type="evidence" value="ECO:0007669"/>
    <property type="project" value="TreeGrafter"/>
</dbReference>
<dbReference type="OrthoDB" id="76101at2759"/>
<keyword evidence="3" id="KW-1185">Reference proteome</keyword>
<protein>
    <submittedName>
        <fullName evidence="2">DgyrCDS3875</fullName>
    </submittedName>
</protein>
<reference evidence="2 3" key="1">
    <citation type="submission" date="2020-08" db="EMBL/GenBank/DDBJ databases">
        <authorList>
            <person name="Hejnol A."/>
        </authorList>
    </citation>
    <scope>NUCLEOTIDE SEQUENCE [LARGE SCALE GENOMIC DNA]</scope>
</reference>
<dbReference type="PROSITE" id="PS51269">
    <property type="entry name" value="COMM"/>
    <property type="match status" value="1"/>
</dbReference>
<dbReference type="InterPro" id="IPR047155">
    <property type="entry name" value="COMMD4/6/7/8"/>
</dbReference>
<name>A0A7I8VHU3_9ANNE</name>
<organism evidence="2 3">
    <name type="scientific">Dimorphilus gyrociliatus</name>
    <dbReference type="NCBI Taxonomy" id="2664684"/>
    <lineage>
        <taxon>Eukaryota</taxon>
        <taxon>Metazoa</taxon>
        <taxon>Spiralia</taxon>
        <taxon>Lophotrochozoa</taxon>
        <taxon>Annelida</taxon>
        <taxon>Polychaeta</taxon>
        <taxon>Polychaeta incertae sedis</taxon>
        <taxon>Dinophilidae</taxon>
        <taxon>Dimorphilus</taxon>
    </lineage>
</organism>
<dbReference type="EMBL" id="CAJFCJ010000005">
    <property type="protein sequence ID" value="CAD5114838.1"/>
    <property type="molecule type" value="Genomic_DNA"/>
</dbReference>
<dbReference type="GO" id="GO:0051059">
    <property type="term" value="F:NF-kappaB binding"/>
    <property type="evidence" value="ECO:0007669"/>
    <property type="project" value="TreeGrafter"/>
</dbReference>
<evidence type="ECO:0000313" key="2">
    <source>
        <dbReference type="EMBL" id="CAD5114838.1"/>
    </source>
</evidence>
<dbReference type="GO" id="GO:0033209">
    <property type="term" value="P:tumor necrosis factor-mediated signaling pathway"/>
    <property type="evidence" value="ECO:0007669"/>
    <property type="project" value="TreeGrafter"/>
</dbReference>
<sequence>MSLTDLNELDEKGYTSLISAVVAYLKNQKTEPLTATVSSISSEFGVPLKKLKLCTKHIVTILSETHEETAILTSLTEQGLNDDQAKTILKKLNASEDNAKEPLMLNKLVNIDWKFGTYISVTASSSQCEKFGSAFFQMKLSIENDGAVKHVPVEMNVSQFYNLLHELEKAKSCVESVSKT</sequence>
<gene>
    <name evidence="2" type="ORF">DGYR_LOCUS3645</name>
</gene>
<evidence type="ECO:0000313" key="3">
    <source>
        <dbReference type="Proteomes" id="UP000549394"/>
    </source>
</evidence>
<dbReference type="AlphaFoldDB" id="A0A7I8VHU3"/>
<comment type="caution">
    <text evidence="2">The sequence shown here is derived from an EMBL/GenBank/DDBJ whole genome shotgun (WGS) entry which is preliminary data.</text>
</comment>
<dbReference type="InterPro" id="IPR017920">
    <property type="entry name" value="COMM"/>
</dbReference>
<accession>A0A7I8VHU3</accession>